<feature type="compositionally biased region" description="Low complexity" evidence="1">
    <location>
        <begin position="477"/>
        <end position="493"/>
    </location>
</feature>
<name>A0A6L8MNS4_9BURK</name>
<evidence type="ECO:0000313" key="3">
    <source>
        <dbReference type="EMBL" id="MYM83941.1"/>
    </source>
</evidence>
<dbReference type="EMBL" id="WWCP01000025">
    <property type="protein sequence ID" value="MYM83941.1"/>
    <property type="molecule type" value="Genomic_DNA"/>
</dbReference>
<dbReference type="Pfam" id="PF02120">
    <property type="entry name" value="Flg_hook"/>
    <property type="match status" value="1"/>
</dbReference>
<keyword evidence="3" id="KW-0966">Cell projection</keyword>
<feature type="region of interest" description="Disordered" evidence="1">
    <location>
        <begin position="120"/>
        <end position="142"/>
    </location>
</feature>
<proteinExistence type="predicted"/>
<organism evidence="3 4">
    <name type="scientific">Duganella lactea</name>
    <dbReference type="NCBI Taxonomy" id="2692173"/>
    <lineage>
        <taxon>Bacteria</taxon>
        <taxon>Pseudomonadati</taxon>
        <taxon>Pseudomonadota</taxon>
        <taxon>Betaproteobacteria</taxon>
        <taxon>Burkholderiales</taxon>
        <taxon>Oxalobacteraceae</taxon>
        <taxon>Telluria group</taxon>
        <taxon>Duganella</taxon>
    </lineage>
</organism>
<dbReference type="CDD" id="cd17470">
    <property type="entry name" value="T3SS_Flik_C"/>
    <property type="match status" value="1"/>
</dbReference>
<feature type="region of interest" description="Disordered" evidence="1">
    <location>
        <begin position="32"/>
        <end position="87"/>
    </location>
</feature>
<feature type="region of interest" description="Disordered" evidence="1">
    <location>
        <begin position="475"/>
        <end position="519"/>
    </location>
</feature>
<dbReference type="AlphaFoldDB" id="A0A6L8MNS4"/>
<feature type="compositionally biased region" description="Low complexity" evidence="1">
    <location>
        <begin position="62"/>
        <end position="75"/>
    </location>
</feature>
<comment type="caution">
    <text evidence="3">The sequence shown here is derived from an EMBL/GenBank/DDBJ whole genome shotgun (WGS) entry which is preliminary data.</text>
</comment>
<feature type="compositionally biased region" description="Low complexity" evidence="1">
    <location>
        <begin position="32"/>
        <end position="44"/>
    </location>
</feature>
<keyword evidence="3" id="KW-0282">Flagellum</keyword>
<reference evidence="3 4" key="1">
    <citation type="submission" date="2019-12" db="EMBL/GenBank/DDBJ databases">
        <title>Novel species isolated from a subtropical stream in China.</title>
        <authorList>
            <person name="Lu H."/>
        </authorList>
    </citation>
    <scope>NUCLEOTIDE SEQUENCE [LARGE SCALE GENOMIC DNA]</scope>
    <source>
        <strain evidence="3 4">FT50W</strain>
    </source>
</reference>
<evidence type="ECO:0000256" key="1">
    <source>
        <dbReference type="SAM" id="MobiDB-lite"/>
    </source>
</evidence>
<dbReference type="Gene3D" id="3.30.750.140">
    <property type="match status" value="1"/>
</dbReference>
<feature type="compositionally biased region" description="Low complexity" evidence="1">
    <location>
        <begin position="131"/>
        <end position="142"/>
    </location>
</feature>
<feature type="domain" description="Flagellar hook-length control protein-like C-terminal" evidence="2">
    <location>
        <begin position="397"/>
        <end position="478"/>
    </location>
</feature>
<feature type="compositionally biased region" description="Polar residues" evidence="1">
    <location>
        <begin position="45"/>
        <end position="60"/>
    </location>
</feature>
<accession>A0A6L8MNS4</accession>
<feature type="compositionally biased region" description="Low complexity" evidence="1">
    <location>
        <begin position="272"/>
        <end position="329"/>
    </location>
</feature>
<feature type="region of interest" description="Disordered" evidence="1">
    <location>
        <begin position="268"/>
        <end position="329"/>
    </location>
</feature>
<evidence type="ECO:0000313" key="4">
    <source>
        <dbReference type="Proteomes" id="UP000474565"/>
    </source>
</evidence>
<keyword evidence="3" id="KW-0969">Cilium</keyword>
<gene>
    <name evidence="3" type="ORF">GTP44_18545</name>
</gene>
<protein>
    <submittedName>
        <fullName evidence="3">Flagellar hook-length control protein FliK</fullName>
    </submittedName>
</protein>
<dbReference type="InterPro" id="IPR021136">
    <property type="entry name" value="Flagellar_hook_control-like_C"/>
</dbReference>
<dbReference type="InterPro" id="IPR038610">
    <property type="entry name" value="FliK-like_C_sf"/>
</dbReference>
<evidence type="ECO:0000259" key="2">
    <source>
        <dbReference type="Pfam" id="PF02120"/>
    </source>
</evidence>
<dbReference type="Proteomes" id="UP000474565">
    <property type="component" value="Unassembled WGS sequence"/>
</dbReference>
<sequence>MSTTLSSATAAAKTAQADLIAPVAANPASALAAGGRGAATVANAKPSNNSAGTAASTGNDKAQGGQSPAAAQPAARDNNTAPSAPVAQQAANTANVANVAAAAPLFAQLLNVAGVTTAVNDDSTDTDTGDGKQSGSDDATVADSAATGNVLPAMITSMLNVAPPAQPAQTAADAETVRVDAVSAAANLNASATRLNLAAASVAVMPPATEAVAAPVTPAPATVAANSAALANAATRELDNEQAPPSPAPARVDSGAAAVLTSAGVRLPVSEQQPKTAAPAQPAIAAKQTAQSDANLPSASPAPVPANYAAAPSSAPRTTDSATPAPAPAPAAVSVAAASTTVATDDGNNKLPGATATVSHLNVVQTATPAAGQASATVKLAGTPEQWQQPLREALGDRLQVQLQRNNDHAVIRLEPPNMGAIEISIRHSAGTLQVNLSASNSEVVRQLNTISDGVRQDLSSRQFAEVSVSVSSARTQAQAQADQGQGRNGQQRGQDDARTPGRALSDDDSTATFAMTGE</sequence>
<dbReference type="RefSeq" id="WP_161020583.1">
    <property type="nucleotide sequence ID" value="NZ_WWCP01000025.1"/>
</dbReference>